<keyword evidence="2" id="KW-1133">Transmembrane helix</keyword>
<accession>A0AAD7I1T3</accession>
<feature type="region of interest" description="Disordered" evidence="1">
    <location>
        <begin position="316"/>
        <end position="357"/>
    </location>
</feature>
<comment type="caution">
    <text evidence="3">The sequence shown here is derived from an EMBL/GenBank/DDBJ whole genome shotgun (WGS) entry which is preliminary data.</text>
</comment>
<feature type="transmembrane region" description="Helical" evidence="2">
    <location>
        <begin position="219"/>
        <end position="243"/>
    </location>
</feature>
<gene>
    <name evidence="3" type="ORF">B0H16DRAFT_172736</name>
</gene>
<evidence type="ECO:0000313" key="3">
    <source>
        <dbReference type="EMBL" id="KAJ7733037.1"/>
    </source>
</evidence>
<dbReference type="AlphaFoldDB" id="A0AAD7I1T3"/>
<organism evidence="3 4">
    <name type="scientific">Mycena metata</name>
    <dbReference type="NCBI Taxonomy" id="1033252"/>
    <lineage>
        <taxon>Eukaryota</taxon>
        <taxon>Fungi</taxon>
        <taxon>Dikarya</taxon>
        <taxon>Basidiomycota</taxon>
        <taxon>Agaricomycotina</taxon>
        <taxon>Agaricomycetes</taxon>
        <taxon>Agaricomycetidae</taxon>
        <taxon>Agaricales</taxon>
        <taxon>Marasmiineae</taxon>
        <taxon>Mycenaceae</taxon>
        <taxon>Mycena</taxon>
    </lineage>
</organism>
<name>A0AAD7I1T3_9AGAR</name>
<feature type="transmembrane region" description="Helical" evidence="2">
    <location>
        <begin position="144"/>
        <end position="167"/>
    </location>
</feature>
<dbReference type="Proteomes" id="UP001215598">
    <property type="component" value="Unassembled WGS sequence"/>
</dbReference>
<protein>
    <submittedName>
        <fullName evidence="3">Uncharacterized protein</fullName>
    </submittedName>
</protein>
<evidence type="ECO:0000256" key="1">
    <source>
        <dbReference type="SAM" id="MobiDB-lite"/>
    </source>
</evidence>
<reference evidence="3" key="1">
    <citation type="submission" date="2023-03" db="EMBL/GenBank/DDBJ databases">
        <title>Massive genome expansion in bonnet fungi (Mycena s.s.) driven by repeated elements and novel gene families across ecological guilds.</title>
        <authorList>
            <consortium name="Lawrence Berkeley National Laboratory"/>
            <person name="Harder C.B."/>
            <person name="Miyauchi S."/>
            <person name="Viragh M."/>
            <person name="Kuo A."/>
            <person name="Thoen E."/>
            <person name="Andreopoulos B."/>
            <person name="Lu D."/>
            <person name="Skrede I."/>
            <person name="Drula E."/>
            <person name="Henrissat B."/>
            <person name="Morin E."/>
            <person name="Kohler A."/>
            <person name="Barry K."/>
            <person name="LaButti K."/>
            <person name="Morin E."/>
            <person name="Salamov A."/>
            <person name="Lipzen A."/>
            <person name="Mereny Z."/>
            <person name="Hegedus B."/>
            <person name="Baldrian P."/>
            <person name="Stursova M."/>
            <person name="Weitz H."/>
            <person name="Taylor A."/>
            <person name="Grigoriev I.V."/>
            <person name="Nagy L.G."/>
            <person name="Martin F."/>
            <person name="Kauserud H."/>
        </authorList>
    </citation>
    <scope>NUCLEOTIDE SEQUENCE</scope>
    <source>
        <strain evidence="3">CBHHK182m</strain>
    </source>
</reference>
<dbReference type="EMBL" id="JARKIB010000141">
    <property type="protein sequence ID" value="KAJ7733037.1"/>
    <property type="molecule type" value="Genomic_DNA"/>
</dbReference>
<feature type="transmembrane region" description="Helical" evidence="2">
    <location>
        <begin position="179"/>
        <end position="199"/>
    </location>
</feature>
<feature type="compositionally biased region" description="Polar residues" evidence="1">
    <location>
        <begin position="327"/>
        <end position="345"/>
    </location>
</feature>
<proteinExistence type="predicted"/>
<evidence type="ECO:0000256" key="2">
    <source>
        <dbReference type="SAM" id="Phobius"/>
    </source>
</evidence>
<keyword evidence="4" id="KW-1185">Reference proteome</keyword>
<feature type="compositionally biased region" description="Basic and acidic residues" evidence="1">
    <location>
        <begin position="348"/>
        <end position="357"/>
    </location>
</feature>
<sequence>MVTDFIQVPRTTSTIISFCRFRPYGSWWASGFRSPPNAPGYLMPGRAYKSCGPTLTFRVRTTMSSLAEVLSVREVYLEVTLLEVLVYVFRGHVRSKGLGLLPVIILLYILATIHVSTRWFLVHKAFIDQPTPLATATYLLRNPLWLTVLPGIALTLSTLIADCVLIWRCWAVWVQNYKIVALPIACTIAGAVLGFLSVAEEARYVINPALNRAKFVDYATPYFSLSLATTLMATISIIARIVIVTRRAGKTLRGYGEIIEITVESAMLYSVTLIVFLPLLVEHSFNDGYPEAVLAQMTGIAPTLIVARASFGLSRPEDSWKGEDSETTSIIFQTKPNRTINASTSDESDTKSEVEMV</sequence>
<keyword evidence="2" id="KW-0472">Membrane</keyword>
<keyword evidence="2" id="KW-0812">Transmembrane</keyword>
<feature type="transmembrane region" description="Helical" evidence="2">
    <location>
        <begin position="98"/>
        <end position="121"/>
    </location>
</feature>
<evidence type="ECO:0000313" key="4">
    <source>
        <dbReference type="Proteomes" id="UP001215598"/>
    </source>
</evidence>